<protein>
    <submittedName>
        <fullName evidence="1">Uncharacterized protein</fullName>
    </submittedName>
</protein>
<accession>A0A445MU29</accession>
<evidence type="ECO:0000313" key="1">
    <source>
        <dbReference type="EMBL" id="SPD72997.1"/>
    </source>
</evidence>
<gene>
    <name evidence="1" type="ORF">PITCH_A1640007</name>
</gene>
<dbReference type="AlphaFoldDB" id="A0A445MU29"/>
<proteinExistence type="predicted"/>
<reference evidence="1" key="1">
    <citation type="submission" date="2018-01" db="EMBL/GenBank/DDBJ databases">
        <authorList>
            <person name="Regsiter A."/>
            <person name="William W."/>
        </authorList>
    </citation>
    <scope>NUCLEOTIDE SEQUENCE</scope>
    <source>
        <strain evidence="1">TRIP AH-1</strain>
    </source>
</reference>
<organism evidence="1">
    <name type="scientific">uncultured Desulfobacterium sp</name>
    <dbReference type="NCBI Taxonomy" id="201089"/>
    <lineage>
        <taxon>Bacteria</taxon>
        <taxon>Pseudomonadati</taxon>
        <taxon>Thermodesulfobacteriota</taxon>
        <taxon>Desulfobacteria</taxon>
        <taxon>Desulfobacterales</taxon>
        <taxon>Desulfobacteriaceae</taxon>
        <taxon>Desulfobacterium</taxon>
        <taxon>environmental samples</taxon>
    </lineage>
</organism>
<sequence length="72" mass="8747">MRENEKQERMEISKSETIREDMRRLVANRHNPLLKDGKVDLDRYLDFLNGYNEFINHAPKPFKTIQDRIMKL</sequence>
<name>A0A445MU29_9BACT</name>
<dbReference type="EMBL" id="OJIN01000073">
    <property type="protein sequence ID" value="SPD72997.1"/>
    <property type="molecule type" value="Genomic_DNA"/>
</dbReference>